<evidence type="ECO:0000256" key="7">
    <source>
        <dbReference type="RuleBase" id="RU365103"/>
    </source>
</evidence>
<dbReference type="PANTHER" id="PTHR42755">
    <property type="entry name" value="3-DEOXY-MANNO-OCTULOSONATE CYTIDYLYLTRANSFERASE"/>
    <property type="match status" value="1"/>
</dbReference>
<name>A0ABS9IYW1_9FLAO</name>
<keyword evidence="7" id="KW-1003">Cell membrane</keyword>
<dbReference type="InterPro" id="IPR038107">
    <property type="entry name" value="Glycos_transf_N_sf"/>
</dbReference>
<comment type="catalytic activity">
    <reaction evidence="6 7">
        <text>lipid IVA (E. coli) + CMP-3-deoxy-beta-D-manno-octulosonate = alpha-Kdo-(2-&gt;6)-lipid IVA (E. coli) + CMP + H(+)</text>
        <dbReference type="Rhea" id="RHEA:28066"/>
        <dbReference type="ChEBI" id="CHEBI:15378"/>
        <dbReference type="ChEBI" id="CHEBI:58603"/>
        <dbReference type="ChEBI" id="CHEBI:60364"/>
        <dbReference type="ChEBI" id="CHEBI:60377"/>
        <dbReference type="ChEBI" id="CHEBI:85987"/>
        <dbReference type="EC" id="2.4.99.12"/>
    </reaction>
</comment>
<feature type="transmembrane region" description="Helical" evidence="7">
    <location>
        <begin position="6"/>
        <end position="23"/>
    </location>
</feature>
<keyword evidence="4 7" id="KW-0808">Transferase</keyword>
<evidence type="ECO:0000256" key="1">
    <source>
        <dbReference type="ARBA" id="ARBA00004713"/>
    </source>
</evidence>
<evidence type="ECO:0000313" key="10">
    <source>
        <dbReference type="Proteomes" id="UP000829517"/>
    </source>
</evidence>
<dbReference type="Gene3D" id="3.40.50.2000">
    <property type="entry name" value="Glycogen Phosphorylase B"/>
    <property type="match status" value="1"/>
</dbReference>
<dbReference type="EC" id="2.4.99.12" evidence="2 7"/>
<accession>A0ABS9IYW1</accession>
<dbReference type="Pfam" id="PF04413">
    <property type="entry name" value="Glycos_transf_N"/>
    <property type="match status" value="1"/>
</dbReference>
<evidence type="ECO:0000256" key="6">
    <source>
        <dbReference type="ARBA" id="ARBA00049183"/>
    </source>
</evidence>
<reference evidence="9 10" key="1">
    <citation type="submission" date="2021-01" db="EMBL/GenBank/DDBJ databases">
        <title>Genome sequencing of Joostella atrarenae M1-2 (= KCTC 23194).</title>
        <authorList>
            <person name="Zakaria M.R."/>
            <person name="Lam M.Q."/>
            <person name="Chong C.S."/>
        </authorList>
    </citation>
    <scope>NUCLEOTIDE SEQUENCE [LARGE SCALE GENOMIC DNA]</scope>
    <source>
        <strain evidence="9 10">M1-2</strain>
    </source>
</reference>
<dbReference type="InterPro" id="IPR007507">
    <property type="entry name" value="Glycos_transf_N"/>
</dbReference>
<keyword evidence="7" id="KW-1133">Transmembrane helix</keyword>
<dbReference type="RefSeq" id="WP_236957267.1">
    <property type="nucleotide sequence ID" value="NZ_JAETXX010000001.1"/>
</dbReference>
<keyword evidence="7" id="KW-0448">Lipopolysaccharide biosynthesis</keyword>
<keyword evidence="7" id="KW-0812">Transmembrane</keyword>
<evidence type="ECO:0000256" key="2">
    <source>
        <dbReference type="ARBA" id="ARBA00012621"/>
    </source>
</evidence>
<comment type="similarity">
    <text evidence="7">Belongs to the glycosyltransferase group 1 family.</text>
</comment>
<evidence type="ECO:0000259" key="8">
    <source>
        <dbReference type="Pfam" id="PF04413"/>
    </source>
</evidence>
<feature type="domain" description="3-deoxy-D-manno-octulosonic-acid transferase N-terminal" evidence="8">
    <location>
        <begin position="45"/>
        <end position="206"/>
    </location>
</feature>
<comment type="pathway">
    <text evidence="1 7">Bacterial outer membrane biogenesis; LPS core biosynthesis.</text>
</comment>
<keyword evidence="10" id="KW-1185">Reference proteome</keyword>
<dbReference type="InterPro" id="IPR039901">
    <property type="entry name" value="Kdotransferase"/>
</dbReference>
<dbReference type="Gene3D" id="3.40.50.11720">
    <property type="entry name" value="3-Deoxy-D-manno-octulosonic-acid transferase, N-terminal domain"/>
    <property type="match status" value="1"/>
</dbReference>
<dbReference type="GO" id="GO:0016740">
    <property type="term" value="F:transferase activity"/>
    <property type="evidence" value="ECO:0007669"/>
    <property type="project" value="UniProtKB-KW"/>
</dbReference>
<dbReference type="Proteomes" id="UP000829517">
    <property type="component" value="Unassembled WGS sequence"/>
</dbReference>
<comment type="caution">
    <text evidence="9">The sequence shown here is derived from an EMBL/GenBank/DDBJ whole genome shotgun (WGS) entry which is preliminary data.</text>
</comment>
<evidence type="ECO:0000313" key="9">
    <source>
        <dbReference type="EMBL" id="MCF8713293.1"/>
    </source>
</evidence>
<evidence type="ECO:0000256" key="4">
    <source>
        <dbReference type="ARBA" id="ARBA00022679"/>
    </source>
</evidence>
<gene>
    <name evidence="9" type="ORF">JM658_00490</name>
</gene>
<comment type="function">
    <text evidence="7">Involved in lipopolysaccharide (LPS) biosynthesis. Catalyzes the transfer of 3-deoxy-D-manno-octulosonate (Kdo) residue(s) from CMP-Kdo to lipid IV(A), the tetraacyldisaccharide-1,4'-bisphosphate precursor of lipid A.</text>
</comment>
<comment type="subcellular location">
    <subcellularLocation>
        <location evidence="7">Cell membrane</location>
    </subcellularLocation>
</comment>
<proteinExistence type="inferred from homology"/>
<sequence>MFFLYNILVYIVGFFLNIAALFNKKLGLFVSGRKGLFDFLKGTISKNDRVIWFHTASLGEFEQGLPVIEATKKAYPSHKILVTFFSPSGYEVKKNTDVADVVCYLPLDTKYNVNQFLDIVKPELAIFVKYEFWPNFLSALKKESIPTLLISGIFRGEQAFFHWYGSFMRKSLKTFNHFFVQDENSKELLSGIGITNVTVSGDTRFDRVAEILERDNNLAFIEEFKQDKLCVIAGSTWPEDNNLLVDYINNESSGEVKYIIAPHNVKGGEIRKLLADLNKKSILYSEMEGKHLSEYEVFILDTVGLLTRTYSYADIAYVGGGMGSTGLHNTLEPAVFGIPVIIGKEYKGFLEAENLVELGGVLSVSNKKEFSDKLSYLVDNKSTMNDVGTINSNFINKNKGAKIQIGHFIRKLIK</sequence>
<keyword evidence="7" id="KW-0472">Membrane</keyword>
<evidence type="ECO:0000256" key="5">
    <source>
        <dbReference type="ARBA" id="ARBA00031445"/>
    </source>
</evidence>
<dbReference type="PANTHER" id="PTHR42755:SF1">
    <property type="entry name" value="3-DEOXY-D-MANNO-OCTULOSONIC ACID TRANSFERASE, MITOCHONDRIAL-RELATED"/>
    <property type="match status" value="1"/>
</dbReference>
<dbReference type="EMBL" id="JAETXX010000001">
    <property type="protein sequence ID" value="MCF8713293.1"/>
    <property type="molecule type" value="Genomic_DNA"/>
</dbReference>
<organism evidence="9 10">
    <name type="scientific">Joostella atrarenae</name>
    <dbReference type="NCBI Taxonomy" id="679257"/>
    <lineage>
        <taxon>Bacteria</taxon>
        <taxon>Pseudomonadati</taxon>
        <taxon>Bacteroidota</taxon>
        <taxon>Flavobacteriia</taxon>
        <taxon>Flavobacteriales</taxon>
        <taxon>Flavobacteriaceae</taxon>
        <taxon>Joostella</taxon>
    </lineage>
</organism>
<evidence type="ECO:0000256" key="3">
    <source>
        <dbReference type="ARBA" id="ARBA00019077"/>
    </source>
</evidence>
<protein>
    <recommendedName>
        <fullName evidence="3 7">3-deoxy-D-manno-octulosonic acid transferase</fullName>
        <shortName evidence="7">Kdo transferase</shortName>
        <ecNumber evidence="2 7">2.4.99.12</ecNumber>
    </recommendedName>
    <alternativeName>
        <fullName evidence="5 7">Lipid IV(A) 3-deoxy-D-manno-octulosonic acid transferase</fullName>
    </alternativeName>
</protein>